<dbReference type="GO" id="GO:0071555">
    <property type="term" value="P:cell wall organization"/>
    <property type="evidence" value="ECO:0007669"/>
    <property type="project" value="UniProtKB-KW"/>
</dbReference>
<feature type="region of interest" description="Linker" evidence="18">
    <location>
        <begin position="232"/>
        <end position="252"/>
    </location>
</feature>
<keyword evidence="10 18" id="KW-0133">Cell shape</keyword>
<feature type="binding site" evidence="18">
    <location>
        <position position="22"/>
    </location>
    <ligand>
        <name>UDP-N-acetyl-alpha-D-glucosamine</name>
        <dbReference type="ChEBI" id="CHEBI:57705"/>
    </ligand>
</feature>
<dbReference type="EC" id="2.7.7.23" evidence="18"/>
<feature type="binding site" evidence="18">
    <location>
        <begin position="78"/>
        <end position="79"/>
    </location>
    <ligand>
        <name>UDP-N-acetyl-alpha-D-glucosamine</name>
        <dbReference type="ChEBI" id="CHEBI:57705"/>
    </ligand>
</feature>
<dbReference type="PANTHER" id="PTHR43584:SF3">
    <property type="entry name" value="BIFUNCTIONAL PROTEIN GLMU"/>
    <property type="match status" value="1"/>
</dbReference>
<comment type="subunit">
    <text evidence="18">Homotrimer.</text>
</comment>
<dbReference type="EMBL" id="LN614827">
    <property type="protein sequence ID" value="CEG58936.1"/>
    <property type="molecule type" value="Genomic_DNA"/>
</dbReference>
<keyword evidence="8 18" id="KW-0677">Repeat</keyword>
<evidence type="ECO:0000256" key="1">
    <source>
        <dbReference type="ARBA" id="ARBA00004496"/>
    </source>
</evidence>
<comment type="similarity">
    <text evidence="2 18">In the C-terminal section; belongs to the transferase hexapeptide repeat family.</text>
</comment>
<dbReference type="InterPro" id="IPR011004">
    <property type="entry name" value="Trimer_LpxA-like_sf"/>
</dbReference>
<keyword evidence="11 18" id="KW-0573">Peptidoglycan synthesis</keyword>
<dbReference type="GO" id="GO:0009252">
    <property type="term" value="P:peptidoglycan biosynthetic process"/>
    <property type="evidence" value="ECO:0007669"/>
    <property type="project" value="UniProtKB-UniRule"/>
</dbReference>
<comment type="catalytic activity">
    <reaction evidence="15 18">
        <text>alpha-D-glucosamine 1-phosphate + acetyl-CoA = N-acetyl-alpha-D-glucosamine 1-phosphate + CoA + H(+)</text>
        <dbReference type="Rhea" id="RHEA:13725"/>
        <dbReference type="ChEBI" id="CHEBI:15378"/>
        <dbReference type="ChEBI" id="CHEBI:57287"/>
        <dbReference type="ChEBI" id="CHEBI:57288"/>
        <dbReference type="ChEBI" id="CHEBI:57776"/>
        <dbReference type="ChEBI" id="CHEBI:58516"/>
        <dbReference type="EC" id="2.3.1.157"/>
    </reaction>
</comment>
<dbReference type="GO" id="GO:0009245">
    <property type="term" value="P:lipid A biosynthetic process"/>
    <property type="evidence" value="ECO:0007669"/>
    <property type="project" value="UniProtKB-UniRule"/>
</dbReference>
<evidence type="ECO:0000256" key="18">
    <source>
        <dbReference type="HAMAP-Rule" id="MF_01631"/>
    </source>
</evidence>
<comment type="pathway">
    <text evidence="18">Bacterial outer membrane biogenesis; LPS lipid A biosynthesis.</text>
</comment>
<dbReference type="GO" id="GO:0008360">
    <property type="term" value="P:regulation of cell shape"/>
    <property type="evidence" value="ECO:0007669"/>
    <property type="project" value="UniProtKB-KW"/>
</dbReference>
<evidence type="ECO:0000256" key="5">
    <source>
        <dbReference type="ARBA" id="ARBA00022679"/>
    </source>
</evidence>
<keyword evidence="7 18" id="KW-0479">Metal-binding</keyword>
<feature type="binding site" evidence="18">
    <location>
        <begin position="8"/>
        <end position="11"/>
    </location>
    <ligand>
        <name>UDP-N-acetyl-alpha-D-glucosamine</name>
        <dbReference type="ChEBI" id="CHEBI:57705"/>
    </ligand>
</feature>
<dbReference type="GO" id="GO:0016020">
    <property type="term" value="C:membrane"/>
    <property type="evidence" value="ECO:0007669"/>
    <property type="project" value="GOC"/>
</dbReference>
<gene>
    <name evidence="18 20" type="primary">glmU</name>
    <name evidence="20" type="ORF">LFA_3607</name>
</gene>
<feature type="binding site" evidence="18">
    <location>
        <position position="379"/>
    </location>
    <ligand>
        <name>UDP-N-acetyl-alpha-D-glucosamine</name>
        <dbReference type="ChEBI" id="CHEBI:57705"/>
    </ligand>
</feature>
<protein>
    <recommendedName>
        <fullName evidence="18">Bifunctional protein GlmU</fullName>
    </recommendedName>
    <domain>
        <recommendedName>
            <fullName evidence="18">UDP-N-acetylglucosamine pyrophosphorylase</fullName>
            <ecNumber evidence="18">2.7.7.23</ecNumber>
        </recommendedName>
        <alternativeName>
            <fullName evidence="18">N-acetylglucosamine-1-phosphate uridyltransferase</fullName>
        </alternativeName>
    </domain>
    <domain>
        <recommendedName>
            <fullName evidence="18">Glucosamine-1-phosphate N-acetyltransferase</fullName>
            <ecNumber evidence="18">2.3.1.157</ecNumber>
        </recommendedName>
    </domain>
</protein>
<feature type="binding site" evidence="18">
    <location>
        <begin position="388"/>
        <end position="389"/>
    </location>
    <ligand>
        <name>acetyl-CoA</name>
        <dbReference type="ChEBI" id="CHEBI:57288"/>
    </ligand>
</feature>
<dbReference type="EC" id="2.3.1.157" evidence="18"/>
<evidence type="ECO:0000313" key="21">
    <source>
        <dbReference type="Proteomes" id="UP000032430"/>
    </source>
</evidence>
<proteinExistence type="inferred from homology"/>
<evidence type="ECO:0000259" key="19">
    <source>
        <dbReference type="Pfam" id="PF12804"/>
    </source>
</evidence>
<organism evidence="20 21">
    <name type="scientific">Legionella fallonii LLAP-10</name>
    <dbReference type="NCBI Taxonomy" id="1212491"/>
    <lineage>
        <taxon>Bacteria</taxon>
        <taxon>Pseudomonadati</taxon>
        <taxon>Pseudomonadota</taxon>
        <taxon>Gammaproteobacteria</taxon>
        <taxon>Legionellales</taxon>
        <taxon>Legionellaceae</taxon>
        <taxon>Legionella</taxon>
    </lineage>
</organism>
<dbReference type="CDD" id="cd03353">
    <property type="entry name" value="LbH_GlmU_C"/>
    <property type="match status" value="1"/>
</dbReference>
<dbReference type="NCBIfam" id="TIGR01173">
    <property type="entry name" value="glmU"/>
    <property type="match status" value="1"/>
</dbReference>
<feature type="binding site" evidence="18">
    <location>
        <position position="141"/>
    </location>
    <ligand>
        <name>UDP-N-acetyl-alpha-D-glucosamine</name>
        <dbReference type="ChEBI" id="CHEBI:57705"/>
    </ligand>
</feature>
<keyword evidence="14 18" id="KW-0961">Cell wall biogenesis/degradation</keyword>
<comment type="function">
    <text evidence="17 18">Catalyzes the last two sequential reactions in the de novo biosynthetic pathway for UDP-N-acetylglucosamine (UDP-GlcNAc). The C-terminal domain catalyzes the transfer of acetyl group from acetyl coenzyme A to glucosamine-1-phosphate (GlcN-1-P) to produce N-acetylglucosamine-1-phosphate (GlcNAc-1-P), which is converted into UDP-GlcNAc by the transfer of uridine 5-monophosphate (from uridine 5-triphosphate), a reaction catalyzed by the N-terminal domain.</text>
</comment>
<comment type="catalytic activity">
    <reaction evidence="16 18">
        <text>N-acetyl-alpha-D-glucosamine 1-phosphate + UTP + H(+) = UDP-N-acetyl-alpha-D-glucosamine + diphosphate</text>
        <dbReference type="Rhea" id="RHEA:13509"/>
        <dbReference type="ChEBI" id="CHEBI:15378"/>
        <dbReference type="ChEBI" id="CHEBI:33019"/>
        <dbReference type="ChEBI" id="CHEBI:46398"/>
        <dbReference type="ChEBI" id="CHEBI:57705"/>
        <dbReference type="ChEBI" id="CHEBI:57776"/>
        <dbReference type="EC" id="2.7.7.23"/>
    </reaction>
</comment>
<dbReference type="GO" id="GO:0000287">
    <property type="term" value="F:magnesium ion binding"/>
    <property type="evidence" value="ECO:0007669"/>
    <property type="project" value="UniProtKB-UniRule"/>
</dbReference>
<dbReference type="GO" id="GO:0006048">
    <property type="term" value="P:UDP-N-acetylglucosamine biosynthetic process"/>
    <property type="evidence" value="ECO:0007669"/>
    <property type="project" value="UniProtKB-UniPathway"/>
</dbReference>
<feature type="region of interest" description="Pyrophosphorylase" evidence="18">
    <location>
        <begin position="1"/>
        <end position="231"/>
    </location>
</feature>
<dbReference type="InterPro" id="IPR029044">
    <property type="entry name" value="Nucleotide-diphossugar_trans"/>
</dbReference>
<dbReference type="InterPro" id="IPR005882">
    <property type="entry name" value="Bifunctional_GlmU"/>
</dbReference>
<evidence type="ECO:0000256" key="2">
    <source>
        <dbReference type="ARBA" id="ARBA00007707"/>
    </source>
</evidence>
<dbReference type="Pfam" id="PF00132">
    <property type="entry name" value="Hexapep"/>
    <property type="match status" value="2"/>
</dbReference>
<dbReference type="GO" id="GO:0003977">
    <property type="term" value="F:UDP-N-acetylglucosamine diphosphorylase activity"/>
    <property type="evidence" value="ECO:0007669"/>
    <property type="project" value="UniProtKB-UniRule"/>
</dbReference>
<dbReference type="SUPFAM" id="SSF53448">
    <property type="entry name" value="Nucleotide-diphospho-sugar transferases"/>
    <property type="match status" value="1"/>
</dbReference>
<dbReference type="OrthoDB" id="9775031at2"/>
<evidence type="ECO:0000256" key="16">
    <source>
        <dbReference type="ARBA" id="ARBA00048493"/>
    </source>
</evidence>
<feature type="binding site" evidence="18">
    <location>
        <position position="229"/>
    </location>
    <ligand>
        <name>UDP-N-acetyl-alpha-D-glucosamine</name>
        <dbReference type="ChEBI" id="CHEBI:57705"/>
    </ligand>
</feature>
<evidence type="ECO:0000256" key="3">
    <source>
        <dbReference type="ARBA" id="ARBA00007947"/>
    </source>
</evidence>
<comment type="cofactor">
    <cofactor evidence="18">
        <name>Mg(2+)</name>
        <dbReference type="ChEBI" id="CHEBI:18420"/>
    </cofactor>
    <text evidence="18">Binds 1 Mg(2+) ion per subunit.</text>
</comment>
<evidence type="ECO:0000256" key="11">
    <source>
        <dbReference type="ARBA" id="ARBA00022984"/>
    </source>
</evidence>
<evidence type="ECO:0000256" key="12">
    <source>
        <dbReference type="ARBA" id="ARBA00023268"/>
    </source>
</evidence>
<dbReference type="CDD" id="cd02540">
    <property type="entry name" value="GT2_GlmU_N_bac"/>
    <property type="match status" value="1"/>
</dbReference>
<dbReference type="RefSeq" id="WP_045097156.1">
    <property type="nucleotide sequence ID" value="NZ_LN614827.1"/>
</dbReference>
<evidence type="ECO:0000256" key="10">
    <source>
        <dbReference type="ARBA" id="ARBA00022960"/>
    </source>
</evidence>
<accession>A0A098GBS5</accession>
<feature type="binding site" evidence="18">
    <location>
        <position position="335"/>
    </location>
    <ligand>
        <name>UDP-N-acetyl-alpha-D-glucosamine</name>
        <dbReference type="ChEBI" id="CHEBI:57705"/>
    </ligand>
</feature>
<comment type="subcellular location">
    <subcellularLocation>
        <location evidence="1 18">Cytoplasm</location>
    </subcellularLocation>
</comment>
<dbReference type="Proteomes" id="UP000032430">
    <property type="component" value="Chromosome I"/>
</dbReference>
<comment type="pathway">
    <text evidence="18">Nucleotide-sugar biosynthesis; UDP-N-acetyl-alpha-D-glucosamine biosynthesis; UDP-N-acetyl-alpha-D-glucosamine from N-acetyl-alpha-D-glucosamine 1-phosphate: step 1/1.</text>
</comment>
<comment type="similarity">
    <text evidence="3 18">In the N-terminal section; belongs to the N-acetylglucosamine-1-phosphate uridyltransferase family.</text>
</comment>
<dbReference type="InterPro" id="IPR025877">
    <property type="entry name" value="MobA-like_NTP_Trfase"/>
</dbReference>
<sequence length="458" mass="49898">MNLQIIILAAGQGKRMYSQTPKVLHRLAGKPMLERVVETAQQLNPAAIHVIYGHGGEQIKNSLPDLPVNWVHQTEQLGTGHAVMQALPHVPPESLVLVLSADVPLIQRKTIQALIECGTANSYQSTLALLVAHLDNPYGLGRIIRDNQAKVCSIVEEKDANEQEKNIKEIYTGICCAKAADLAIWLPQLSNNNAQGEYYFTEIIALAVKNKTPITTMAVTDPVEVQGVNNRLQLQQLERIWQQRKAESLLESGVMIADAQRFDLRGELTCGHDVFIDINCTFTGRVILGDGCIIGPNCHLTDVTVGAHCEIYANSVLEDCRIADHCHIGPFARLRAGTQLDSHCKIGNFVETKKAIFGEESKASHLSYLGDAIIGKQVNIGAGTITCNYDGVNKHQTIIEDGAFIGSDTQLVAPVTVGANATIGAGSTIRRNAPADELTLTESKQKTLLGWKRPQKKD</sequence>
<keyword evidence="12 18" id="KW-0511">Multifunctional enzyme</keyword>
<dbReference type="GO" id="GO:0000902">
    <property type="term" value="P:cell morphogenesis"/>
    <property type="evidence" value="ECO:0007669"/>
    <property type="project" value="UniProtKB-UniRule"/>
</dbReference>
<dbReference type="SUPFAM" id="SSF51161">
    <property type="entry name" value="Trimeric LpxA-like enzymes"/>
    <property type="match status" value="1"/>
</dbReference>
<evidence type="ECO:0000256" key="9">
    <source>
        <dbReference type="ARBA" id="ARBA00022842"/>
    </source>
</evidence>
<evidence type="ECO:0000256" key="13">
    <source>
        <dbReference type="ARBA" id="ARBA00023315"/>
    </source>
</evidence>
<feature type="active site" description="Proton acceptor" evidence="18">
    <location>
        <position position="365"/>
    </location>
</feature>
<dbReference type="Gene3D" id="3.90.550.10">
    <property type="entry name" value="Spore Coat Polysaccharide Biosynthesis Protein SpsA, Chain A"/>
    <property type="match status" value="1"/>
</dbReference>
<keyword evidence="9 18" id="KW-0460">Magnesium</keyword>
<dbReference type="InterPro" id="IPR038009">
    <property type="entry name" value="GlmU_C_LbH"/>
</dbReference>
<dbReference type="GO" id="GO:0019134">
    <property type="term" value="F:glucosamine-1-phosphate N-acetyltransferase activity"/>
    <property type="evidence" value="ECO:0007669"/>
    <property type="project" value="UniProtKB-UniRule"/>
</dbReference>
<feature type="binding site" evidence="18">
    <location>
        <position position="407"/>
    </location>
    <ligand>
        <name>acetyl-CoA</name>
        <dbReference type="ChEBI" id="CHEBI:57288"/>
    </ligand>
</feature>
<keyword evidence="4 18" id="KW-0963">Cytoplasm</keyword>
<feature type="binding site" evidence="18">
    <location>
        <position position="73"/>
    </location>
    <ligand>
        <name>UDP-N-acetyl-alpha-D-glucosamine</name>
        <dbReference type="ChEBI" id="CHEBI:57705"/>
    </ligand>
</feature>
<comment type="caution">
    <text evidence="18">Lacks conserved residue(s) required for the propagation of feature annotation.</text>
</comment>
<dbReference type="STRING" id="1212491.LFA_3607"/>
<evidence type="ECO:0000256" key="15">
    <source>
        <dbReference type="ARBA" id="ARBA00048247"/>
    </source>
</evidence>
<evidence type="ECO:0000256" key="17">
    <source>
        <dbReference type="ARBA" id="ARBA00049628"/>
    </source>
</evidence>
<dbReference type="AlphaFoldDB" id="A0A098GBS5"/>
<dbReference type="UniPathway" id="UPA00973"/>
<dbReference type="InterPro" id="IPR001451">
    <property type="entry name" value="Hexapep"/>
</dbReference>
<feature type="binding site" evidence="18">
    <location>
        <position position="353"/>
    </location>
    <ligand>
        <name>UDP-N-acetyl-alpha-D-glucosamine</name>
        <dbReference type="ChEBI" id="CHEBI:57705"/>
    </ligand>
</feature>
<dbReference type="UniPathway" id="UPA00113">
    <property type="reaction ID" value="UER00532"/>
</dbReference>
<keyword evidence="13 18" id="KW-0012">Acyltransferase</keyword>
<dbReference type="PANTHER" id="PTHR43584">
    <property type="entry name" value="NUCLEOTIDYL TRANSFERASE"/>
    <property type="match status" value="1"/>
</dbReference>
<feature type="binding site" evidence="18">
    <location>
        <position position="368"/>
    </location>
    <ligand>
        <name>UDP-N-acetyl-alpha-D-glucosamine</name>
        <dbReference type="ChEBI" id="CHEBI:57705"/>
    </ligand>
</feature>
<evidence type="ECO:0000256" key="8">
    <source>
        <dbReference type="ARBA" id="ARBA00022737"/>
    </source>
</evidence>
<keyword evidence="6 18" id="KW-0548">Nucleotidyltransferase</keyword>
<evidence type="ECO:0000313" key="20">
    <source>
        <dbReference type="EMBL" id="CEG58936.1"/>
    </source>
</evidence>
<evidence type="ECO:0000256" key="14">
    <source>
        <dbReference type="ARBA" id="ARBA00023316"/>
    </source>
</evidence>
<dbReference type="HAMAP" id="MF_01631">
    <property type="entry name" value="GlmU"/>
    <property type="match status" value="1"/>
</dbReference>
<feature type="binding site" evidence="18">
    <location>
        <position position="425"/>
    </location>
    <ligand>
        <name>acetyl-CoA</name>
        <dbReference type="ChEBI" id="CHEBI:57288"/>
    </ligand>
</feature>
<dbReference type="HOGENOM" id="CLU_029499_15_2_6"/>
<evidence type="ECO:0000256" key="4">
    <source>
        <dbReference type="ARBA" id="ARBA00022490"/>
    </source>
</evidence>
<dbReference type="InterPro" id="IPR050065">
    <property type="entry name" value="GlmU-like"/>
</dbReference>
<dbReference type="Pfam" id="PF12804">
    <property type="entry name" value="NTP_transf_3"/>
    <property type="match status" value="1"/>
</dbReference>
<reference evidence="21" key="1">
    <citation type="submission" date="2014-09" db="EMBL/GenBank/DDBJ databases">
        <authorList>
            <person name="Gomez-Valero L."/>
        </authorList>
    </citation>
    <scope>NUCLEOTIDE SEQUENCE [LARGE SCALE GENOMIC DNA]</scope>
    <source>
        <strain evidence="21">ATCC700992</strain>
    </source>
</reference>
<feature type="binding site" evidence="18">
    <location>
        <position position="382"/>
    </location>
    <ligand>
        <name>acetyl-CoA</name>
        <dbReference type="ChEBI" id="CHEBI:57288"/>
    </ligand>
</feature>
<comment type="pathway">
    <text evidence="18">Nucleotide-sugar biosynthesis; UDP-N-acetyl-alpha-D-glucosamine biosynthesis; N-acetyl-alpha-D-glucosamine 1-phosphate from alpha-D-glucosamine 6-phosphate (route II): step 2/2.</text>
</comment>
<keyword evidence="21" id="KW-1185">Reference proteome</keyword>
<evidence type="ECO:0000256" key="6">
    <source>
        <dbReference type="ARBA" id="ARBA00022695"/>
    </source>
</evidence>
<feature type="binding site" evidence="18">
    <location>
        <position position="102"/>
    </location>
    <ligand>
        <name>Mg(2+)</name>
        <dbReference type="ChEBI" id="CHEBI:18420"/>
    </ligand>
</feature>
<feature type="domain" description="MobA-like NTP transferase" evidence="19">
    <location>
        <begin position="6"/>
        <end position="122"/>
    </location>
</feature>
<name>A0A098GBS5_9GAMM</name>
<dbReference type="Gene3D" id="2.160.10.10">
    <property type="entry name" value="Hexapeptide repeat proteins"/>
    <property type="match status" value="1"/>
</dbReference>
<feature type="binding site" evidence="18">
    <location>
        <position position="229"/>
    </location>
    <ligand>
        <name>Mg(2+)</name>
        <dbReference type="ChEBI" id="CHEBI:18420"/>
    </ligand>
</feature>
<dbReference type="GO" id="GO:0005737">
    <property type="term" value="C:cytoplasm"/>
    <property type="evidence" value="ECO:0007669"/>
    <property type="project" value="UniProtKB-SubCell"/>
</dbReference>
<feature type="region of interest" description="N-acetyltransferase" evidence="18">
    <location>
        <begin position="253"/>
        <end position="458"/>
    </location>
</feature>
<feature type="binding site" evidence="18">
    <location>
        <position position="156"/>
    </location>
    <ligand>
        <name>UDP-N-acetyl-alpha-D-glucosamine</name>
        <dbReference type="ChEBI" id="CHEBI:57705"/>
    </ligand>
</feature>
<keyword evidence="5 18" id="KW-0808">Transferase</keyword>
<evidence type="ECO:0000256" key="7">
    <source>
        <dbReference type="ARBA" id="ARBA00022723"/>
    </source>
</evidence>
<dbReference type="KEGG" id="lfa:LFA_3607"/>